<dbReference type="Gene3D" id="1.25.40.270">
    <property type="entry name" value="Vacuolar protein sorting-associated protein vta1"/>
    <property type="match status" value="1"/>
</dbReference>
<comment type="caution">
    <text evidence="4">The sequence shown here is derived from an EMBL/GenBank/DDBJ whole genome shotgun (WGS) entry which is preliminary data.</text>
</comment>
<dbReference type="PANTHER" id="PTHR46009:SF1">
    <property type="entry name" value="VACUOLAR PROTEIN SORTING-ASSOCIATED PROTEIN VTA1 HOMOLOG"/>
    <property type="match status" value="1"/>
</dbReference>
<evidence type="ECO:0000259" key="3">
    <source>
        <dbReference type="Pfam" id="PF04652"/>
    </source>
</evidence>
<proteinExistence type="predicted"/>
<feature type="domain" description="Vta1/callose synthase N-terminal" evidence="3">
    <location>
        <begin position="13"/>
        <end position="149"/>
    </location>
</feature>
<dbReference type="Pfam" id="PF04652">
    <property type="entry name" value="Vta1"/>
    <property type="match status" value="1"/>
</dbReference>
<dbReference type="InterPro" id="IPR023175">
    <property type="entry name" value="Vta1/CALS_N_sf"/>
</dbReference>
<accession>A0AAV0H249</accession>
<gene>
    <name evidence="4" type="ORF">LITE_LOCUS2225</name>
</gene>
<dbReference type="InterPro" id="IPR039431">
    <property type="entry name" value="Vta1/CALS_N"/>
</dbReference>
<reference evidence="4" key="1">
    <citation type="submission" date="2022-08" db="EMBL/GenBank/DDBJ databases">
        <authorList>
            <person name="Gutierrez-Valencia J."/>
        </authorList>
    </citation>
    <scope>NUCLEOTIDE SEQUENCE</scope>
</reference>
<keyword evidence="2" id="KW-0472">Membrane</keyword>
<comment type="subcellular location">
    <subcellularLocation>
        <location evidence="1">Endomembrane system</location>
    </subcellularLocation>
</comment>
<evidence type="ECO:0000256" key="1">
    <source>
        <dbReference type="ARBA" id="ARBA00004308"/>
    </source>
</evidence>
<dbReference type="Proteomes" id="UP001154282">
    <property type="component" value="Unassembled WGS sequence"/>
</dbReference>
<evidence type="ECO:0000313" key="4">
    <source>
        <dbReference type="EMBL" id="CAI0379345.1"/>
    </source>
</evidence>
<evidence type="ECO:0000313" key="5">
    <source>
        <dbReference type="Proteomes" id="UP001154282"/>
    </source>
</evidence>
<keyword evidence="5" id="KW-1185">Reference proteome</keyword>
<dbReference type="InterPro" id="IPR044538">
    <property type="entry name" value="Vta1-like"/>
</dbReference>
<dbReference type="GO" id="GO:0032511">
    <property type="term" value="P:late endosome to vacuole transport via multivesicular body sorting pathway"/>
    <property type="evidence" value="ECO:0007669"/>
    <property type="project" value="InterPro"/>
</dbReference>
<name>A0AAV0H249_9ROSI</name>
<dbReference type="PANTHER" id="PTHR46009">
    <property type="entry name" value="VACUOLAR PROTEIN SORTING-ASSOCIATED PROTEIN VTA1 HOMOLOG"/>
    <property type="match status" value="1"/>
</dbReference>
<dbReference type="EMBL" id="CAMGYJ010000002">
    <property type="protein sequence ID" value="CAI0379345.1"/>
    <property type="molecule type" value="Genomic_DNA"/>
</dbReference>
<sequence length="254" mass="28850">MAASDYEPAKLLLPYLQRADELQKHEPLVAYYCRLYAIERGLRIPQKDRTKTTNALLVSLMNQLEKDKKAVKLGPEDNYFLEGFAQNLFSKADKQDRAGRADLNTAKTFYAASIFSEIINQFGPLQAELEQKQKYAVWKAADIRKALKEGRTPKPGPPVDDEDLAVPSSGFTNGHVSYSSIQLLLHSDFKVLKEEGEKMERMLDKWKLRPPQCNHQSPIHRPNSTIKVAVAIQQTSRNHLCSMIRLTTNSILHT</sequence>
<evidence type="ECO:0000256" key="2">
    <source>
        <dbReference type="ARBA" id="ARBA00023136"/>
    </source>
</evidence>
<dbReference type="AlphaFoldDB" id="A0AAV0H249"/>
<dbReference type="GO" id="GO:0005771">
    <property type="term" value="C:multivesicular body"/>
    <property type="evidence" value="ECO:0007669"/>
    <property type="project" value="TreeGrafter"/>
</dbReference>
<organism evidence="4 5">
    <name type="scientific">Linum tenue</name>
    <dbReference type="NCBI Taxonomy" id="586396"/>
    <lineage>
        <taxon>Eukaryota</taxon>
        <taxon>Viridiplantae</taxon>
        <taxon>Streptophyta</taxon>
        <taxon>Embryophyta</taxon>
        <taxon>Tracheophyta</taxon>
        <taxon>Spermatophyta</taxon>
        <taxon>Magnoliopsida</taxon>
        <taxon>eudicotyledons</taxon>
        <taxon>Gunneridae</taxon>
        <taxon>Pentapetalae</taxon>
        <taxon>rosids</taxon>
        <taxon>fabids</taxon>
        <taxon>Malpighiales</taxon>
        <taxon>Linaceae</taxon>
        <taxon>Linum</taxon>
    </lineage>
</organism>
<protein>
    <recommendedName>
        <fullName evidence="3">Vta1/callose synthase N-terminal domain-containing protein</fullName>
    </recommendedName>
</protein>